<organism evidence="2 3">
    <name type="scientific">Obba rivulosa</name>
    <dbReference type="NCBI Taxonomy" id="1052685"/>
    <lineage>
        <taxon>Eukaryota</taxon>
        <taxon>Fungi</taxon>
        <taxon>Dikarya</taxon>
        <taxon>Basidiomycota</taxon>
        <taxon>Agaricomycotina</taxon>
        <taxon>Agaricomycetes</taxon>
        <taxon>Polyporales</taxon>
        <taxon>Gelatoporiaceae</taxon>
        <taxon>Obba</taxon>
    </lineage>
</organism>
<feature type="compositionally biased region" description="Basic and acidic residues" evidence="1">
    <location>
        <begin position="350"/>
        <end position="359"/>
    </location>
</feature>
<name>A0A8E2AK96_9APHY</name>
<feature type="compositionally biased region" description="Pro residues" evidence="1">
    <location>
        <begin position="289"/>
        <end position="308"/>
    </location>
</feature>
<sequence>MPRGKVAAGGGSVERELLALRGYTLVDAHQHLHIPDLLSEHMSTLAAGAANSPQPFPSLPPSPVEEDISRAAWAEESSSSRAIASGSTGKGKARAVEPFDEDEPERGDHEPLHEEDADAIVDGYPPTNDEEEETRRVEENLRRWEIAERERRKASRESTNSSTNPPSLIGDVTRRVSLLWPTRQAKQATSSGVGAHHALRTTDDAVPLDDIEGSPAASAAPSPALPPTANPFLTPNPSVLSLSGPQSSAIMTPTDSPGTANVLADKTNHARTGSRAAQRASKDAKERQLPPPPEPLDLPRPRSPPPRGKTPHADRPPEPIPPPAAVPVEQEQEPKPVRWWTEWLCGCSEGPDRGGDHQAGRTNPFE</sequence>
<feature type="compositionally biased region" description="Polar residues" evidence="1">
    <location>
        <begin position="233"/>
        <end position="259"/>
    </location>
</feature>
<dbReference type="EMBL" id="KV722543">
    <property type="protein sequence ID" value="OCH86131.1"/>
    <property type="molecule type" value="Genomic_DNA"/>
</dbReference>
<feature type="region of interest" description="Disordered" evidence="1">
    <location>
        <begin position="48"/>
        <end position="366"/>
    </location>
</feature>
<proteinExistence type="predicted"/>
<evidence type="ECO:0000313" key="3">
    <source>
        <dbReference type="Proteomes" id="UP000250043"/>
    </source>
</evidence>
<accession>A0A8E2AK96</accession>
<dbReference type="AlphaFoldDB" id="A0A8E2AK96"/>
<gene>
    <name evidence="2" type="ORF">OBBRIDRAFT_838414</name>
</gene>
<keyword evidence="3" id="KW-1185">Reference proteome</keyword>
<reference evidence="2 3" key="1">
    <citation type="submission" date="2016-07" db="EMBL/GenBank/DDBJ databases">
        <title>Draft genome of the white-rot fungus Obba rivulosa 3A-2.</title>
        <authorList>
            <consortium name="DOE Joint Genome Institute"/>
            <person name="Miettinen O."/>
            <person name="Riley R."/>
            <person name="Acob R."/>
            <person name="Barry K."/>
            <person name="Cullen D."/>
            <person name="De Vries R."/>
            <person name="Hainaut M."/>
            <person name="Hatakka A."/>
            <person name="Henrissat B."/>
            <person name="Hilden K."/>
            <person name="Kuo R."/>
            <person name="Labutti K."/>
            <person name="Lipzen A."/>
            <person name="Makela M.R."/>
            <person name="Sandor L."/>
            <person name="Spatafora J.W."/>
            <person name="Grigoriev I.V."/>
            <person name="Hibbett D.S."/>
        </authorList>
    </citation>
    <scope>NUCLEOTIDE SEQUENCE [LARGE SCALE GENOMIC DNA]</scope>
    <source>
        <strain evidence="2 3">3A-2</strain>
    </source>
</reference>
<feature type="compositionally biased region" description="Pro residues" evidence="1">
    <location>
        <begin position="54"/>
        <end position="63"/>
    </location>
</feature>
<evidence type="ECO:0000313" key="2">
    <source>
        <dbReference type="EMBL" id="OCH86131.1"/>
    </source>
</evidence>
<feature type="compositionally biased region" description="Low complexity" evidence="1">
    <location>
        <begin position="70"/>
        <end position="87"/>
    </location>
</feature>
<evidence type="ECO:0000256" key="1">
    <source>
        <dbReference type="SAM" id="MobiDB-lite"/>
    </source>
</evidence>
<protein>
    <submittedName>
        <fullName evidence="2">Uncharacterized protein</fullName>
    </submittedName>
</protein>
<dbReference type="OrthoDB" id="3358973at2759"/>
<feature type="compositionally biased region" description="Basic and acidic residues" evidence="1">
    <location>
        <begin position="133"/>
        <end position="151"/>
    </location>
</feature>
<dbReference type="Proteomes" id="UP000250043">
    <property type="component" value="Unassembled WGS sequence"/>
</dbReference>